<accession>A0A972W1R8</accession>
<reference evidence="1" key="1">
    <citation type="submission" date="2020-05" db="EMBL/GenBank/DDBJ databases">
        <title>Sulfur intermediates as new biogeochemical hubs in an aquatic model microbial ecosystem.</title>
        <authorList>
            <person name="Vigneron A."/>
        </authorList>
    </citation>
    <scope>NUCLEOTIDE SEQUENCE</scope>
    <source>
        <strain evidence="1">Bin.250</strain>
    </source>
</reference>
<evidence type="ECO:0000313" key="2">
    <source>
        <dbReference type="Proteomes" id="UP000754644"/>
    </source>
</evidence>
<sequence length="408" mass="43781">MPALIANAATDVDLRKTYSGKINYIATGKSFRDQNNTGGASSCSFYNPLARSASINLPPGAIVRDAFLYFGASGTLATNLVNGMTFNNSPIGTTTGFGEENFEEAAIAGSPYYGIKRDVKSLLVSGNNELKILPAHFDANRNNETCLAAFGIVVIYEDPGETSIHVINLFDGFQFFQYERLALQPRNFVIADNAVGKMTHLSYEGDSTLDGTSDGAGGWDEAFYIEVPDDGVLGTLGDSLENNSNPFNNQFNNTVSRLNTPTLIEYGLDIDTYTIDEYLSKPEAENAYEVTTHYEAAQDGVVLTAEVIRIENKAIADIEVFLNSIGGFPANSTNTAQYAISVKNNGDGTGTGAFATGSATGYIHVYDDLPSGISIDSMGDITAPGWDCSETNLGANQLRCRYDLSTLN</sequence>
<dbReference type="EMBL" id="JABMOJ010000572">
    <property type="protein sequence ID" value="NQV66742.1"/>
    <property type="molecule type" value="Genomic_DNA"/>
</dbReference>
<gene>
    <name evidence="1" type="ORF">HQ497_15390</name>
</gene>
<dbReference type="Proteomes" id="UP000754644">
    <property type="component" value="Unassembled WGS sequence"/>
</dbReference>
<dbReference type="AlphaFoldDB" id="A0A972W1R8"/>
<organism evidence="1 2">
    <name type="scientific">SAR86 cluster bacterium</name>
    <dbReference type="NCBI Taxonomy" id="2030880"/>
    <lineage>
        <taxon>Bacteria</taxon>
        <taxon>Pseudomonadati</taxon>
        <taxon>Pseudomonadota</taxon>
        <taxon>Gammaproteobacteria</taxon>
        <taxon>SAR86 cluster</taxon>
    </lineage>
</organism>
<feature type="non-terminal residue" evidence="1">
    <location>
        <position position="408"/>
    </location>
</feature>
<name>A0A972W1R8_9GAMM</name>
<comment type="caution">
    <text evidence="1">The sequence shown here is derived from an EMBL/GenBank/DDBJ whole genome shotgun (WGS) entry which is preliminary data.</text>
</comment>
<evidence type="ECO:0000313" key="1">
    <source>
        <dbReference type="EMBL" id="NQV66742.1"/>
    </source>
</evidence>
<evidence type="ECO:0008006" key="3">
    <source>
        <dbReference type="Google" id="ProtNLM"/>
    </source>
</evidence>
<protein>
    <recommendedName>
        <fullName evidence="3">DUF11 domain-containing protein</fullName>
    </recommendedName>
</protein>
<proteinExistence type="predicted"/>